<evidence type="ECO:0000313" key="2">
    <source>
        <dbReference type="Proteomes" id="UP000541444"/>
    </source>
</evidence>
<accession>A0A7J7MZ24</accession>
<gene>
    <name evidence="1" type="ORF">GIB67_034875</name>
</gene>
<reference evidence="1 2" key="1">
    <citation type="journal article" date="2020" name="IScience">
        <title>Genome Sequencing of the Endangered Kingdonia uniflora (Circaeasteraceae, Ranunculales) Reveals Potential Mechanisms of Evolutionary Specialization.</title>
        <authorList>
            <person name="Sun Y."/>
            <person name="Deng T."/>
            <person name="Zhang A."/>
            <person name="Moore M.J."/>
            <person name="Landis J.B."/>
            <person name="Lin N."/>
            <person name="Zhang H."/>
            <person name="Zhang X."/>
            <person name="Huang J."/>
            <person name="Zhang X."/>
            <person name="Sun H."/>
            <person name="Wang H."/>
        </authorList>
    </citation>
    <scope>NUCLEOTIDE SEQUENCE [LARGE SCALE GENOMIC DNA]</scope>
    <source>
        <strain evidence="1">TB1705</strain>
        <tissue evidence="1">Leaf</tissue>
    </source>
</reference>
<keyword evidence="2" id="KW-1185">Reference proteome</keyword>
<sequence>MSICAKGPQKFLQVLELPIRYQQTQYCRKQACRLTCSLSYPYQRLRIMGFMRTSSIAVTVIHCILTGDCMFW</sequence>
<protein>
    <submittedName>
        <fullName evidence="1">Uncharacterized protein</fullName>
    </submittedName>
</protein>
<dbReference type="Proteomes" id="UP000541444">
    <property type="component" value="Unassembled WGS sequence"/>
</dbReference>
<proteinExistence type="predicted"/>
<comment type="caution">
    <text evidence="1">The sequence shown here is derived from an EMBL/GenBank/DDBJ whole genome shotgun (WGS) entry which is preliminary data.</text>
</comment>
<organism evidence="1 2">
    <name type="scientific">Kingdonia uniflora</name>
    <dbReference type="NCBI Taxonomy" id="39325"/>
    <lineage>
        <taxon>Eukaryota</taxon>
        <taxon>Viridiplantae</taxon>
        <taxon>Streptophyta</taxon>
        <taxon>Embryophyta</taxon>
        <taxon>Tracheophyta</taxon>
        <taxon>Spermatophyta</taxon>
        <taxon>Magnoliopsida</taxon>
        <taxon>Ranunculales</taxon>
        <taxon>Circaeasteraceae</taxon>
        <taxon>Kingdonia</taxon>
    </lineage>
</organism>
<dbReference type="EMBL" id="JACGCM010001180">
    <property type="protein sequence ID" value="KAF6160054.1"/>
    <property type="molecule type" value="Genomic_DNA"/>
</dbReference>
<name>A0A7J7MZ24_9MAGN</name>
<evidence type="ECO:0000313" key="1">
    <source>
        <dbReference type="EMBL" id="KAF6160054.1"/>
    </source>
</evidence>
<dbReference type="AlphaFoldDB" id="A0A7J7MZ24"/>